<dbReference type="PANTHER" id="PTHR33112">
    <property type="entry name" value="DOMAIN PROTEIN, PUTATIVE-RELATED"/>
    <property type="match status" value="1"/>
</dbReference>
<feature type="region of interest" description="Disordered" evidence="1">
    <location>
        <begin position="997"/>
        <end position="1020"/>
    </location>
</feature>
<comment type="caution">
    <text evidence="3">The sequence shown here is derived from an EMBL/GenBank/DDBJ whole genome shotgun (WGS) entry which is preliminary data.</text>
</comment>
<keyword evidence="4" id="KW-1185">Reference proteome</keyword>
<proteinExistence type="predicted"/>
<feature type="region of interest" description="Disordered" evidence="1">
    <location>
        <begin position="71"/>
        <end position="99"/>
    </location>
</feature>
<protein>
    <submittedName>
        <fullName evidence="3">HET domain-containing protein</fullName>
    </submittedName>
</protein>
<evidence type="ECO:0000313" key="3">
    <source>
        <dbReference type="EMBL" id="KAF6825106.1"/>
    </source>
</evidence>
<sequence length="1095" mass="121861">MPSPHKEEEASSDRNGDPKAFGSILVSEGETVAAAAEPTATSAAKTELSIVELYAEQLLYLDLQFPLLGPQRTSSRRNSPPPRPTMQWPPDLEHPDKPALGEGLKVAHFKDDADWAASFKFSVGSLTTSITFAACFKITTYAAPSSFRLAQNTTLPGLLSLLQPFLPRPRIKASENAWSREEMTDECLVRFARVCPKLYAIALPGTVGITDAALIAAETTCGTNDHDGRVINALAEHPEWAPDLWVLTVTSDQERKKPTTAMRALTRAREMLTIRLLFPGCEVGEEWPDVDVPYDEHMYRKGRRVRIDRKPLYIHSLSVEFEWNNAVGVTVYRKLEPPAIQTPQATQENTKDVSPSPKATFHIDLVELGRDRSRMCKMCFDHATSSFFKCQTCDDFAVCRACVGQARHSFSWESESDVHSFEEIRIPSLQSRFEELQALALLAPGTGRDVPQEVEDSKDMMKQFLEIPAFRGLLLMESEAEERDSRISLEVGRDRLAVGLTKNGPRRLLSPWDLFIQGSMCPTDNPLSLPRATLLSPEFSSVECFDKIKGWIQSCETTHSHESCAAPARNPLPARVLSITGSVDSPSIRLHMPEPDTLDRYIALSHCWGKVPGVKTTSTNLQDHLNNLEMKTLPRTFQDAIYSALRLGIEYLWIDSLCIIQDDPVDWEIESSKMCDIFSQAHLVIVSASASGDHEDFLGTRPVAYQGIPFESSEGSGIFDAVVRREMPHTKTLDSGHRFPLAGSYIESRAWCMQETFLARRSVTFNNSEMVWECRSRAACEYGTMSEDFTSPNPQPRFRTGLRKKAGKEGFYWVVGPDHPSLHGAPRTFGPLVLGHSFLSPSHKFQYFTRPLAELSFDDDDGAAARTATYEEWRHLIVPMYTRRKLTYGRDRLPALSGLASAAALRCNDTYIAGLWKNDFQLGLLWSVEGNPSAPPSEYLAPSLSFASVNRPVVYNLLNRLSESGKTVYGSTRVKLLAVDLIQGRDPFGMDTEAAAVPLPDRQGDQSNSRSTLNRPEAGPAQKNVGLELYLLLVADVSCVTEDNEPRIEGAGLLLAPSATEEGAYQRLGLVITSHTPEAREKWLQGLTVREFRIV</sequence>
<evidence type="ECO:0000256" key="1">
    <source>
        <dbReference type="SAM" id="MobiDB-lite"/>
    </source>
</evidence>
<feature type="domain" description="Heterokaryon incompatibility" evidence="2">
    <location>
        <begin position="601"/>
        <end position="755"/>
    </location>
</feature>
<organism evidence="3 4">
    <name type="scientific">Colletotrichum plurivorum</name>
    <dbReference type="NCBI Taxonomy" id="2175906"/>
    <lineage>
        <taxon>Eukaryota</taxon>
        <taxon>Fungi</taxon>
        <taxon>Dikarya</taxon>
        <taxon>Ascomycota</taxon>
        <taxon>Pezizomycotina</taxon>
        <taxon>Sordariomycetes</taxon>
        <taxon>Hypocreomycetidae</taxon>
        <taxon>Glomerellales</taxon>
        <taxon>Glomerellaceae</taxon>
        <taxon>Colletotrichum</taxon>
        <taxon>Colletotrichum orchidearum species complex</taxon>
    </lineage>
</organism>
<feature type="region of interest" description="Disordered" evidence="1">
    <location>
        <begin position="1"/>
        <end position="24"/>
    </location>
</feature>
<name>A0A8H6NA71_9PEZI</name>
<evidence type="ECO:0000259" key="2">
    <source>
        <dbReference type="Pfam" id="PF06985"/>
    </source>
</evidence>
<gene>
    <name evidence="3" type="ORF">CPLU01_10474</name>
</gene>
<reference evidence="3" key="1">
    <citation type="journal article" date="2020" name="Phytopathology">
        <title>Genome Sequence Resources of Colletotrichum truncatum, C. plurivorum, C. musicola, and C. sojae: Four Species Pathogenic to Soybean (Glycine max).</title>
        <authorList>
            <person name="Rogerio F."/>
            <person name="Boufleur T.R."/>
            <person name="Ciampi-Guillardi M."/>
            <person name="Sukno S.A."/>
            <person name="Thon M.R."/>
            <person name="Massola Junior N.S."/>
            <person name="Baroncelli R."/>
        </authorList>
    </citation>
    <scope>NUCLEOTIDE SEQUENCE</scope>
    <source>
        <strain evidence="3">LFN00145</strain>
    </source>
</reference>
<feature type="compositionally biased region" description="Polar residues" evidence="1">
    <location>
        <begin position="1005"/>
        <end position="1014"/>
    </location>
</feature>
<accession>A0A8H6NA71</accession>
<dbReference type="InterPro" id="IPR010730">
    <property type="entry name" value="HET"/>
</dbReference>
<dbReference type="Pfam" id="PF06985">
    <property type="entry name" value="HET"/>
    <property type="match status" value="1"/>
</dbReference>
<dbReference type="EMBL" id="WIGO01000180">
    <property type="protein sequence ID" value="KAF6825106.1"/>
    <property type="molecule type" value="Genomic_DNA"/>
</dbReference>
<evidence type="ECO:0000313" key="4">
    <source>
        <dbReference type="Proteomes" id="UP000654918"/>
    </source>
</evidence>
<dbReference type="PANTHER" id="PTHR33112:SF16">
    <property type="entry name" value="HETEROKARYON INCOMPATIBILITY DOMAIN-CONTAINING PROTEIN"/>
    <property type="match status" value="1"/>
</dbReference>
<feature type="compositionally biased region" description="Basic and acidic residues" evidence="1">
    <location>
        <begin position="1"/>
        <end position="17"/>
    </location>
</feature>
<dbReference type="Proteomes" id="UP000654918">
    <property type="component" value="Unassembled WGS sequence"/>
</dbReference>
<dbReference type="AlphaFoldDB" id="A0A8H6NA71"/>